<organism evidence="6 7">
    <name type="scientific">Methylococcus geothermalis</name>
    <dbReference type="NCBI Taxonomy" id="2681310"/>
    <lineage>
        <taxon>Bacteria</taxon>
        <taxon>Pseudomonadati</taxon>
        <taxon>Pseudomonadota</taxon>
        <taxon>Gammaproteobacteria</taxon>
        <taxon>Methylococcales</taxon>
        <taxon>Methylococcaceae</taxon>
        <taxon>Methylococcus</taxon>
    </lineage>
</organism>
<name>A0A858Q925_9GAMM</name>
<dbReference type="InterPro" id="IPR017871">
    <property type="entry name" value="ABC_transporter-like_CS"/>
</dbReference>
<dbReference type="Gene3D" id="3.40.50.300">
    <property type="entry name" value="P-loop containing nucleotide triphosphate hydrolases"/>
    <property type="match status" value="1"/>
</dbReference>
<feature type="domain" description="ABC transporter" evidence="5">
    <location>
        <begin position="2"/>
        <end position="229"/>
    </location>
</feature>
<accession>A0A858Q925</accession>
<evidence type="ECO:0000256" key="3">
    <source>
        <dbReference type="ARBA" id="ARBA00022741"/>
    </source>
</evidence>
<dbReference type="PROSITE" id="PS50893">
    <property type="entry name" value="ABC_TRANSPORTER_2"/>
    <property type="match status" value="1"/>
</dbReference>
<evidence type="ECO:0000256" key="2">
    <source>
        <dbReference type="ARBA" id="ARBA00022448"/>
    </source>
</evidence>
<evidence type="ECO:0000256" key="4">
    <source>
        <dbReference type="ARBA" id="ARBA00022840"/>
    </source>
</evidence>
<evidence type="ECO:0000259" key="5">
    <source>
        <dbReference type="PROSITE" id="PS50893"/>
    </source>
</evidence>
<evidence type="ECO:0000313" key="7">
    <source>
        <dbReference type="Proteomes" id="UP000503004"/>
    </source>
</evidence>
<proteinExistence type="inferred from homology"/>
<dbReference type="InterPro" id="IPR050166">
    <property type="entry name" value="ABC_transporter_ATP-bind"/>
</dbReference>
<sequence length="246" mass="27846">MIRIRIVRKLYRVPTSRENPAVIENLELNLGDGEFVCLVGPSGCGKTTLLNIVAGLDREFEGSVDFGEEAGDRPHTAYVFQEPRLLPWRSVRQNIELALPKGETDREHVDHLLDILGLTHAQHQFPQRLSLGMSRRAALARAFAVRPALLLMDEPFVSLDAATSRRIRELLLAVWQERPHTVLFVTHDVREAIALADRLVFLTDHPLRIRQQVSVTGPRADRAAGDWVESFRARLREEHPAIGHML</sequence>
<keyword evidence="2" id="KW-0813">Transport</keyword>
<dbReference type="GO" id="GO:0005524">
    <property type="term" value="F:ATP binding"/>
    <property type="evidence" value="ECO:0007669"/>
    <property type="project" value="UniProtKB-KW"/>
</dbReference>
<dbReference type="AlphaFoldDB" id="A0A858Q925"/>
<dbReference type="InterPro" id="IPR003593">
    <property type="entry name" value="AAA+_ATPase"/>
</dbReference>
<dbReference type="PROSITE" id="PS00211">
    <property type="entry name" value="ABC_TRANSPORTER_1"/>
    <property type="match status" value="1"/>
</dbReference>
<dbReference type="KEGG" id="metu:GNH96_10485"/>
<dbReference type="Pfam" id="PF00005">
    <property type="entry name" value="ABC_tran"/>
    <property type="match status" value="1"/>
</dbReference>
<protein>
    <submittedName>
        <fullName evidence="6">ATP-binding cassette domain-containing protein</fullName>
    </submittedName>
</protein>
<dbReference type="GO" id="GO:0016887">
    <property type="term" value="F:ATP hydrolysis activity"/>
    <property type="evidence" value="ECO:0007669"/>
    <property type="project" value="InterPro"/>
</dbReference>
<dbReference type="SMART" id="SM00382">
    <property type="entry name" value="AAA"/>
    <property type="match status" value="1"/>
</dbReference>
<reference evidence="7" key="1">
    <citation type="submission" date="2019-12" db="EMBL/GenBank/DDBJ databases">
        <authorList>
            <person name="Awala S.I."/>
            <person name="Rhee S.K."/>
        </authorList>
    </citation>
    <scope>NUCLEOTIDE SEQUENCE [LARGE SCALE GENOMIC DNA]</scope>
    <source>
        <strain evidence="7">IM1</strain>
    </source>
</reference>
<gene>
    <name evidence="6" type="ORF">GNH96_10485</name>
</gene>
<dbReference type="InterPro" id="IPR003439">
    <property type="entry name" value="ABC_transporter-like_ATP-bd"/>
</dbReference>
<dbReference type="Proteomes" id="UP000503004">
    <property type="component" value="Chromosome"/>
</dbReference>
<dbReference type="PANTHER" id="PTHR42788">
    <property type="entry name" value="TAURINE IMPORT ATP-BINDING PROTEIN-RELATED"/>
    <property type="match status" value="1"/>
</dbReference>
<keyword evidence="4 6" id="KW-0067">ATP-binding</keyword>
<evidence type="ECO:0000256" key="1">
    <source>
        <dbReference type="ARBA" id="ARBA00005417"/>
    </source>
</evidence>
<evidence type="ECO:0000313" key="6">
    <source>
        <dbReference type="EMBL" id="QJD30359.1"/>
    </source>
</evidence>
<dbReference type="SUPFAM" id="SSF52540">
    <property type="entry name" value="P-loop containing nucleoside triphosphate hydrolases"/>
    <property type="match status" value="1"/>
</dbReference>
<dbReference type="PANTHER" id="PTHR42788:SF19">
    <property type="entry name" value="ALIPHATIC SULFONATES IMPORT ATP-BINDING PROTEIN SSUB 2"/>
    <property type="match status" value="1"/>
</dbReference>
<dbReference type="RefSeq" id="WP_169603632.1">
    <property type="nucleotide sequence ID" value="NZ_CP046565.1"/>
</dbReference>
<keyword evidence="3" id="KW-0547">Nucleotide-binding</keyword>
<comment type="similarity">
    <text evidence="1">Belongs to the ABC transporter superfamily.</text>
</comment>
<dbReference type="EMBL" id="CP046565">
    <property type="protein sequence ID" value="QJD30359.1"/>
    <property type="molecule type" value="Genomic_DNA"/>
</dbReference>
<dbReference type="InterPro" id="IPR027417">
    <property type="entry name" value="P-loop_NTPase"/>
</dbReference>
<keyword evidence="7" id="KW-1185">Reference proteome</keyword>